<evidence type="ECO:0000259" key="1">
    <source>
        <dbReference type="PROSITE" id="PS51462"/>
    </source>
</evidence>
<evidence type="ECO:0000313" key="5">
    <source>
        <dbReference type="Proteomes" id="UP000482634"/>
    </source>
</evidence>
<comment type="caution">
    <text evidence="3">The sequence shown here is derived from an EMBL/GenBank/DDBJ whole genome shotgun (WGS) entry which is preliminary data.</text>
</comment>
<proteinExistence type="predicted"/>
<dbReference type="PANTHER" id="PTHR43222:SF2">
    <property type="entry name" value="NUDIX HYDROLASE 23, CHLOROPLASTIC"/>
    <property type="match status" value="1"/>
</dbReference>
<dbReference type="EMBL" id="JAAHBV010000744">
    <property type="protein sequence ID" value="NER62327.1"/>
    <property type="molecule type" value="Genomic_DNA"/>
</dbReference>
<evidence type="ECO:0000313" key="3">
    <source>
        <dbReference type="EMBL" id="NER66491.1"/>
    </source>
</evidence>
<dbReference type="Proteomes" id="UP000482634">
    <property type="component" value="Unassembled WGS sequence"/>
</dbReference>
<name>A0A6B3NZ92_9PSED</name>
<dbReference type="Proteomes" id="UP000480410">
    <property type="component" value="Unassembled WGS sequence"/>
</dbReference>
<dbReference type="PANTHER" id="PTHR43222">
    <property type="entry name" value="NUDIX HYDROLASE 23"/>
    <property type="match status" value="1"/>
</dbReference>
<organism evidence="3 5">
    <name type="scientific">Pseudomonas brassicae</name>
    <dbReference type="NCBI Taxonomy" id="2708063"/>
    <lineage>
        <taxon>Bacteria</taxon>
        <taxon>Pseudomonadati</taxon>
        <taxon>Pseudomonadota</taxon>
        <taxon>Gammaproteobacteria</taxon>
        <taxon>Pseudomonadales</taxon>
        <taxon>Pseudomonadaceae</taxon>
        <taxon>Pseudomonas</taxon>
    </lineage>
</organism>
<protein>
    <submittedName>
        <fullName evidence="3">NUDIX hydrolase</fullName>
    </submittedName>
</protein>
<dbReference type="InterPro" id="IPR000086">
    <property type="entry name" value="NUDIX_hydrolase_dom"/>
</dbReference>
<dbReference type="PROSITE" id="PS51462">
    <property type="entry name" value="NUDIX"/>
    <property type="match status" value="1"/>
</dbReference>
<dbReference type="InterPro" id="IPR015797">
    <property type="entry name" value="NUDIX_hydrolase-like_dom_sf"/>
</dbReference>
<dbReference type="EMBL" id="JAAHBU010000477">
    <property type="protein sequence ID" value="NER66491.1"/>
    <property type="molecule type" value="Genomic_DNA"/>
</dbReference>
<gene>
    <name evidence="2" type="ORF">G3435_24990</name>
    <name evidence="3" type="ORF">G3436_24830</name>
</gene>
<evidence type="ECO:0000313" key="4">
    <source>
        <dbReference type="Proteomes" id="UP000480410"/>
    </source>
</evidence>
<dbReference type="Pfam" id="PF00293">
    <property type="entry name" value="NUDIX"/>
    <property type="match status" value="1"/>
</dbReference>
<dbReference type="RefSeq" id="WP_163950672.1">
    <property type="nucleotide sequence ID" value="NZ_JAAHBU010000477.1"/>
</dbReference>
<dbReference type="Gene3D" id="2.20.70.10">
    <property type="match status" value="1"/>
</dbReference>
<dbReference type="Gene3D" id="3.90.79.10">
    <property type="entry name" value="Nucleoside Triphosphate Pyrophosphohydrolase"/>
    <property type="match status" value="1"/>
</dbReference>
<dbReference type="CDD" id="cd04511">
    <property type="entry name" value="NUDIX_Hydrolase"/>
    <property type="match status" value="1"/>
</dbReference>
<dbReference type="Pfam" id="PF14803">
    <property type="entry name" value="Zn_ribbon_Nudix"/>
    <property type="match status" value="1"/>
</dbReference>
<accession>A0A6M0D3C2</accession>
<feature type="domain" description="Nudix hydrolase" evidence="1">
    <location>
        <begin position="36"/>
        <end position="159"/>
    </location>
</feature>
<dbReference type="SUPFAM" id="SSF55811">
    <property type="entry name" value="Nudix"/>
    <property type="match status" value="1"/>
</dbReference>
<evidence type="ECO:0000313" key="2">
    <source>
        <dbReference type="EMBL" id="NER62327.1"/>
    </source>
</evidence>
<dbReference type="InterPro" id="IPR029401">
    <property type="entry name" value="Nudix_N"/>
</dbReference>
<dbReference type="GO" id="GO:0016787">
    <property type="term" value="F:hydrolase activity"/>
    <property type="evidence" value="ECO:0007669"/>
    <property type="project" value="UniProtKB-KW"/>
</dbReference>
<reference evidence="4 5" key="1">
    <citation type="submission" date="2020-02" db="EMBL/GenBank/DDBJ databases">
        <title>Broccoli isolated Pseudomonas sp.</title>
        <authorList>
            <person name="Fujikawa T."/>
            <person name="Sawada H."/>
        </authorList>
    </citation>
    <scope>NUCLEOTIDE SEQUENCE [LARGE SCALE GENOMIC DNA]</scope>
    <source>
        <strain evidence="3 5">MAFF212427</strain>
        <strain evidence="2 4">MAFF212428</strain>
    </source>
</reference>
<keyword evidence="5" id="KW-1185">Reference proteome</keyword>
<keyword evidence="3" id="KW-0378">Hydrolase</keyword>
<dbReference type="AlphaFoldDB" id="A0A6B3NZ92"/>
<sequence length="184" mass="21014">MKYCSACGNPVIQRIPEGDNRPRYVCDSCQTIHYQNPNIVAGALPSHGSQVLLCRRAIEPRRGYWTLPAGFMENGETLEQAARRETDEEACARLGPMALYQVFDLPHINQVHVFFRAELADLDFAVGVESLEVRLFEEHEIPWDELAFRTVSRALECYYLDRKGQHYPVRTECLSPMAEPHTST</sequence>
<accession>A0A6B3NZ92</accession>